<dbReference type="EMBL" id="BMQD01000048">
    <property type="protein sequence ID" value="GGK99378.1"/>
    <property type="molecule type" value="Genomic_DNA"/>
</dbReference>
<proteinExistence type="predicted"/>
<gene>
    <name evidence="1" type="ORF">GCM10010126_68650</name>
</gene>
<protein>
    <submittedName>
        <fullName evidence="1">Uncharacterized protein</fullName>
    </submittedName>
</protein>
<reference evidence="1" key="2">
    <citation type="submission" date="2022-09" db="EMBL/GenBank/DDBJ databases">
        <authorList>
            <person name="Sun Q."/>
            <person name="Ohkuma M."/>
        </authorList>
    </citation>
    <scope>NUCLEOTIDE SEQUENCE</scope>
    <source>
        <strain evidence="1">JCM 3093</strain>
    </source>
</reference>
<dbReference type="Proteomes" id="UP000627984">
    <property type="component" value="Unassembled WGS sequence"/>
</dbReference>
<organism evidence="1 2">
    <name type="scientific">Planomonospora parontospora</name>
    <dbReference type="NCBI Taxonomy" id="58119"/>
    <lineage>
        <taxon>Bacteria</taxon>
        <taxon>Bacillati</taxon>
        <taxon>Actinomycetota</taxon>
        <taxon>Actinomycetes</taxon>
        <taxon>Streptosporangiales</taxon>
        <taxon>Streptosporangiaceae</taxon>
        <taxon>Planomonospora</taxon>
    </lineage>
</organism>
<comment type="caution">
    <text evidence="1">The sequence shown here is derived from an EMBL/GenBank/DDBJ whole genome shotgun (WGS) entry which is preliminary data.</text>
</comment>
<dbReference type="AlphaFoldDB" id="A0AA37BNY5"/>
<evidence type="ECO:0000313" key="1">
    <source>
        <dbReference type="EMBL" id="GGK99378.1"/>
    </source>
</evidence>
<evidence type="ECO:0000313" key="2">
    <source>
        <dbReference type="Proteomes" id="UP000627984"/>
    </source>
</evidence>
<accession>A0AA37BNY5</accession>
<name>A0AA37BNY5_9ACTN</name>
<reference evidence="1" key="1">
    <citation type="journal article" date="2014" name="Int. J. Syst. Evol. Microbiol.">
        <title>Complete genome sequence of Corynebacterium casei LMG S-19264T (=DSM 44701T), isolated from a smear-ripened cheese.</title>
        <authorList>
            <consortium name="US DOE Joint Genome Institute (JGI-PGF)"/>
            <person name="Walter F."/>
            <person name="Albersmeier A."/>
            <person name="Kalinowski J."/>
            <person name="Ruckert C."/>
        </authorList>
    </citation>
    <scope>NUCLEOTIDE SEQUENCE</scope>
    <source>
        <strain evidence="1">JCM 3093</strain>
    </source>
</reference>
<sequence length="61" mass="6391">MATGGDCCLDGNPITLLTADVAYTQMLAGAPAETRSGLTIPEGVFPLMRPGWSTVNMPHDQ</sequence>